<proteinExistence type="predicted"/>
<reference evidence="1" key="1">
    <citation type="submission" date="2018-02" db="EMBL/GenBank/DDBJ databases">
        <authorList>
            <person name="Cohen D.B."/>
            <person name="Kent A.D."/>
        </authorList>
    </citation>
    <scope>NUCLEOTIDE SEQUENCE</scope>
</reference>
<organism evidence="1">
    <name type="scientific">Fagus sylvatica</name>
    <name type="common">Beechnut</name>
    <dbReference type="NCBI Taxonomy" id="28930"/>
    <lineage>
        <taxon>Eukaryota</taxon>
        <taxon>Viridiplantae</taxon>
        <taxon>Streptophyta</taxon>
        <taxon>Embryophyta</taxon>
        <taxon>Tracheophyta</taxon>
        <taxon>Spermatophyta</taxon>
        <taxon>Magnoliopsida</taxon>
        <taxon>eudicotyledons</taxon>
        <taxon>Gunneridae</taxon>
        <taxon>Pentapetalae</taxon>
        <taxon>rosids</taxon>
        <taxon>fabids</taxon>
        <taxon>Fagales</taxon>
        <taxon>Fagaceae</taxon>
        <taxon>Fagus</taxon>
    </lineage>
</organism>
<dbReference type="EMBL" id="OIVN01001191">
    <property type="protein sequence ID" value="SPC90945.1"/>
    <property type="molecule type" value="Genomic_DNA"/>
</dbReference>
<dbReference type="AlphaFoldDB" id="A0A2N9FUU4"/>
<protein>
    <submittedName>
        <fullName evidence="1">Uncharacterized protein</fullName>
    </submittedName>
</protein>
<accession>A0A2N9FUU4</accession>
<name>A0A2N9FUU4_FAGSY</name>
<evidence type="ECO:0000313" key="1">
    <source>
        <dbReference type="EMBL" id="SPC90945.1"/>
    </source>
</evidence>
<gene>
    <name evidence="1" type="ORF">FSB_LOCUS18827</name>
</gene>
<sequence>MAVFFLSHVYGDVTVWTCRFPFRGKWPASPWLNDDRPLCCGKEGGERGDEKIHQADQKGQEAEESLRMVLDSNLVAEDKIKALEAEIADAEKATFARGRKEAEMDIAGQPTSIYNKSFQEGWKTLYAWSRPGEAPFLPPWDCLPCPDTPIGVEETAAAKTSF</sequence>